<organism evidence="1 2">
    <name type="scientific">Viridibacillus arenosi FSL R5-213</name>
    <dbReference type="NCBI Taxonomy" id="1227360"/>
    <lineage>
        <taxon>Bacteria</taxon>
        <taxon>Bacillati</taxon>
        <taxon>Bacillota</taxon>
        <taxon>Bacilli</taxon>
        <taxon>Bacillales</taxon>
        <taxon>Caryophanaceae</taxon>
        <taxon>Viridibacillus</taxon>
    </lineage>
</organism>
<dbReference type="Proteomes" id="UP000019062">
    <property type="component" value="Unassembled WGS sequence"/>
</dbReference>
<reference evidence="1 2" key="1">
    <citation type="journal article" date="2014" name="BMC Genomics">
        <title>Genomic comparison of sporeforming bacilli isolated from milk.</title>
        <authorList>
            <person name="Moreno Switt A.I."/>
            <person name="Andrus A.D."/>
            <person name="Ranieri M.L."/>
            <person name="Orsi R.H."/>
            <person name="Ivy R."/>
            <person name="den Bakker H.C."/>
            <person name="Martin N.H."/>
            <person name="Wiedmann M."/>
            <person name="Boor K.J."/>
        </authorList>
    </citation>
    <scope>NUCLEOTIDE SEQUENCE [LARGE SCALE GENOMIC DNA]</scope>
    <source>
        <strain evidence="1 2">FSL R5-213</strain>
    </source>
</reference>
<name>W4F5J0_9BACL</name>
<evidence type="ECO:0000313" key="2">
    <source>
        <dbReference type="Proteomes" id="UP000019062"/>
    </source>
</evidence>
<comment type="caution">
    <text evidence="1">The sequence shown here is derived from an EMBL/GenBank/DDBJ whole genome shotgun (WGS) entry which is preliminary data.</text>
</comment>
<proteinExistence type="predicted"/>
<keyword evidence="2" id="KW-1185">Reference proteome</keyword>
<protein>
    <submittedName>
        <fullName evidence="1">Uncharacterized protein</fullName>
    </submittedName>
</protein>
<gene>
    <name evidence="1" type="ORF">C176_02274</name>
</gene>
<dbReference type="EMBL" id="ASQA01000006">
    <property type="protein sequence ID" value="ETT88075.1"/>
    <property type="molecule type" value="Genomic_DNA"/>
</dbReference>
<dbReference type="AlphaFoldDB" id="W4F5J0"/>
<sequence>MEENKYAQLNHEQLREINEMEEKLGVTLIAYDTSATQTNRSTSFNNASSEINPS</sequence>
<accession>W4F5J0</accession>
<dbReference type="eggNOG" id="ENOG5033EPP">
    <property type="taxonomic scope" value="Bacteria"/>
</dbReference>
<evidence type="ECO:0000313" key="1">
    <source>
        <dbReference type="EMBL" id="ETT88075.1"/>
    </source>
</evidence>
<dbReference type="RefSeq" id="WP_164491919.1">
    <property type="nucleotide sequence ID" value="NZ_ASQA01000006.1"/>
</dbReference>